<evidence type="ECO:0008006" key="4">
    <source>
        <dbReference type="Google" id="ProtNLM"/>
    </source>
</evidence>
<organism evidence="2 3">
    <name type="scientific">Tritrichomonas musculus</name>
    <dbReference type="NCBI Taxonomy" id="1915356"/>
    <lineage>
        <taxon>Eukaryota</taxon>
        <taxon>Metamonada</taxon>
        <taxon>Parabasalia</taxon>
        <taxon>Tritrichomonadida</taxon>
        <taxon>Tritrichomonadidae</taxon>
        <taxon>Tritrichomonas</taxon>
    </lineage>
</organism>
<keyword evidence="1" id="KW-0812">Transmembrane</keyword>
<evidence type="ECO:0000256" key="1">
    <source>
        <dbReference type="SAM" id="Phobius"/>
    </source>
</evidence>
<reference evidence="2 3" key="1">
    <citation type="submission" date="2024-04" db="EMBL/GenBank/DDBJ databases">
        <title>Tritrichomonas musculus Genome.</title>
        <authorList>
            <person name="Alves-Ferreira E."/>
            <person name="Grigg M."/>
            <person name="Lorenzi H."/>
            <person name="Galac M."/>
        </authorList>
    </citation>
    <scope>NUCLEOTIDE SEQUENCE [LARGE SCALE GENOMIC DNA]</scope>
    <source>
        <strain evidence="2 3">EAF2021</strain>
    </source>
</reference>
<gene>
    <name evidence="2" type="ORF">M9Y10_013944</name>
</gene>
<dbReference type="Proteomes" id="UP001470230">
    <property type="component" value="Unassembled WGS sequence"/>
</dbReference>
<keyword evidence="1" id="KW-1133">Transmembrane helix</keyword>
<comment type="caution">
    <text evidence="2">The sequence shown here is derived from an EMBL/GenBank/DDBJ whole genome shotgun (WGS) entry which is preliminary data.</text>
</comment>
<evidence type="ECO:0000313" key="3">
    <source>
        <dbReference type="Proteomes" id="UP001470230"/>
    </source>
</evidence>
<name>A0ABR2KZC2_9EUKA</name>
<feature type="transmembrane region" description="Helical" evidence="1">
    <location>
        <begin position="240"/>
        <end position="260"/>
    </location>
</feature>
<accession>A0ABR2KZC2</accession>
<evidence type="ECO:0000313" key="2">
    <source>
        <dbReference type="EMBL" id="KAK8896056.1"/>
    </source>
</evidence>
<keyword evidence="3" id="KW-1185">Reference proteome</keyword>
<sequence length="277" mass="31838">MIFILISLNLLDIGYNKKHIPKNEIYDIQQENFSFVFQSDSPLLVKLYSDKLNQSYKLKSLQYIQVKSQHIQFLSKKENSILQFWKIPNTLCNLRSMILLNDYQTKFISSTESVENDFCLFSQFDFIAYYTHLRFHSSSPDCTLNYYISTQFEDLEPSFVCKSDEECNFNIFSPFFISFDKCAKSSLSLSFSGQIARSTVKQHDCSFGILKSFSNSGSYKFKSPIGKIQNIECRAAAKQFRIIASITSTIVLILCFILFCSMCKSHSEKLSAGIPAV</sequence>
<dbReference type="EMBL" id="JAPFFF010000002">
    <property type="protein sequence ID" value="KAK8896056.1"/>
    <property type="molecule type" value="Genomic_DNA"/>
</dbReference>
<proteinExistence type="predicted"/>
<keyword evidence="1" id="KW-0472">Membrane</keyword>
<protein>
    <recommendedName>
        <fullName evidence="4">Transmembrane protein</fullName>
    </recommendedName>
</protein>